<proteinExistence type="inferred from homology"/>
<evidence type="ECO:0000256" key="1">
    <source>
        <dbReference type="ARBA" id="ARBA00004123"/>
    </source>
</evidence>
<dbReference type="RefSeq" id="XP_037141882.1">
    <property type="nucleotide sequence ID" value="XM_037285987.1"/>
</dbReference>
<dbReference type="OrthoDB" id="308861at2759"/>
<evidence type="ECO:0000256" key="5">
    <source>
        <dbReference type="ARBA" id="ARBA00023163"/>
    </source>
</evidence>
<keyword evidence="13" id="KW-1185">Reference proteome</keyword>
<evidence type="ECO:0000256" key="8">
    <source>
        <dbReference type="ARBA" id="ARBA00076306"/>
    </source>
</evidence>
<keyword evidence="4" id="KW-0805">Transcription regulation</keyword>
<evidence type="ECO:0000256" key="6">
    <source>
        <dbReference type="ARBA" id="ARBA00023242"/>
    </source>
</evidence>
<dbReference type="GO" id="GO:0005669">
    <property type="term" value="C:transcription factor TFIID complex"/>
    <property type="evidence" value="ECO:0007669"/>
    <property type="project" value="InterPro"/>
</dbReference>
<keyword evidence="5" id="KW-0804">Transcription</keyword>
<dbReference type="Gene3D" id="1.10.390.10">
    <property type="entry name" value="Neutral Protease Domain 2"/>
    <property type="match status" value="1"/>
</dbReference>
<evidence type="ECO:0000259" key="11">
    <source>
        <dbReference type="Pfam" id="PF25577"/>
    </source>
</evidence>
<evidence type="ECO:0000313" key="13">
    <source>
        <dbReference type="Proteomes" id="UP000509704"/>
    </source>
</evidence>
<evidence type="ECO:0000259" key="10">
    <source>
        <dbReference type="Pfam" id="PF25316"/>
    </source>
</evidence>
<dbReference type="Proteomes" id="UP000509704">
    <property type="component" value="Chromosome 1"/>
</dbReference>
<accession>A0A7H9AVS9</accession>
<comment type="function">
    <text evidence="7">Functions as a component of the DNA-binding general transcription factor complex TFIID. Binding of TFIID to a promoter (with or without TATA element) is the initial step in pre-initiation complex (PIC) formation. TFIID plays a key role in the regulation of gene expression by RNA polymerase II through different activities such as transcription activator interaction, core promoter recognition and selectivity, TFIIA and TFIIB interaction, chromatin modification (histone acetylation by TAF1), facilitation of DNA opening and initiation of transcription.</text>
</comment>
<evidence type="ECO:0000256" key="4">
    <source>
        <dbReference type="ARBA" id="ARBA00023015"/>
    </source>
</evidence>
<feature type="region of interest" description="Disordered" evidence="9">
    <location>
        <begin position="276"/>
        <end position="319"/>
    </location>
</feature>
<sequence length="1419" mass="163083">MSFSKGATPKGVQNGPAILDASAIRTFKIAHQRISLDVDLSTHSIRGTADIILIPLIQNLAFITLDCKAMKIKDVLVENRRCENYIHDDAVRTYSQKYTQNARDPLFEFNSIEQSHFFREKFADLNEFPEEKTKSQLTIKIPPSIKITLQDANSLTNFTPITPSIRGTPAQDTVFTPISIRIEYEVNNPSTGVRFDTISETQQHLWNVYTTNSELCCTASYWMPCVNMLDEKCTWEVEISVPRKVKDIGTSKIIGQQENISRRLRPHKQSEMDLNRNYNDISDNAYTTPNDVKQENEKKVHDQEDEEEDDEYEMLDEEDENNTLNKDIQVCCCEFSTAKETSHPTDLTKKLFSFQIFNPVAPHHVGWAIGAFDIWVLPPLQQHEETSDDEQDENDESKKLSQKFSNEMVDDTENNDIIPIQVYTLPQGDIDEKTVLNTTIVSQKIMDFYSKEFGSYPFASYSIVFLPTLVDPTMDFAGMTLSNTRLLYPPEMIDSMFTTTNHLAWALATQWSGVNITPLEMNNIWCCLGIAGYMVFQLTKKLFGSNELRYRLKMAAEKIVDQDWEKPPIGSAFTNSSRPISYTSKDLDFIKLKAPMVMFILDRRMIKTERSFGMSRVLPKIFLQAMSGDLTNNSLSASHFQYVCERVNRSKLEAFFQQWVYGSGVPIFRVTQRFNKKRMMVEMGIRQCQAQELGQDKVLGAEGFCSSALNYKDVPSLNRTPFFTGSMTIRIHEADGTPYEHIVELKDVFTKLDIQYNTKYRKLRNKRIQATKSSNKSSTPDLMHEALSAFSDKSENGPVHKLGNVLSSSDELDVWNLVDVSVSTDGNESQRQNEAFEWIRIDSDFEWICKIYVNQADYMFTSQLQQDSDVEAQVESLRYFEDVIVHASDNSQIYSSILTRTAMDKRYFYGVRLEACRALARFIVRDHEPKNFSGGPRHLIHIFRALFCYKDSNVPLSNDFTNFQNYFIQKGILKYLKLIKNERNETPEFVKHFLLDILTYNENSENAYDDSHYLCALIDAVVDCAIRNPTDENYLTKVIEQLRRYQNLEKWTPTYQFLVKKEVISAKLRLTMSGLYELNELNEIIGDTLEEETQPTNLNVPRLREGSQDITLCAFKLLLVVGGMKNKEALKYFFETLCFTPNVYLRDKMVDVLFDAIDFIAVNKLSDRLDDDIDYLVNKINPEDLSLDNLNGDSAIVEEDTNRELKKRQEEKLKTTIRGLMQLLTRQFKSYDPLKTILWGVLRVPGLSLYQKKRLFDLSRILYPLLDSFEVVLPMPRDKKLVASYDENNKVVIKREGLLKVHIPSNIKINVKSNENVNQKPNFTTVTVPSNKVKITLNKPTTAKPKKVVKPPSKLKQAKGTVNRVGVLPLRFVKLSIAEKKKVDISSTPFSKNVQIIKANSRSFTLKILLPKKNNQIGQ</sequence>
<evidence type="ECO:0000256" key="3">
    <source>
        <dbReference type="ARBA" id="ARBA00017363"/>
    </source>
</evidence>
<dbReference type="GeneID" id="59233790"/>
<dbReference type="KEGG" id="zmk:HG535_0A00930"/>
<evidence type="ECO:0000313" key="12">
    <source>
        <dbReference type="EMBL" id="QLG70154.1"/>
    </source>
</evidence>
<dbReference type="Gene3D" id="2.60.40.1730">
    <property type="entry name" value="tricorn interacting facor f3 domain"/>
    <property type="match status" value="1"/>
</dbReference>
<dbReference type="GO" id="GO:0000976">
    <property type="term" value="F:transcription cis-regulatory region binding"/>
    <property type="evidence" value="ECO:0007669"/>
    <property type="project" value="TreeGrafter"/>
</dbReference>
<feature type="compositionally biased region" description="Acidic residues" evidence="9">
    <location>
        <begin position="303"/>
        <end position="319"/>
    </location>
</feature>
<dbReference type="GO" id="GO:0006367">
    <property type="term" value="P:transcription initiation at RNA polymerase II promoter"/>
    <property type="evidence" value="ECO:0007669"/>
    <property type="project" value="TreeGrafter"/>
</dbReference>
<dbReference type="GO" id="GO:0003682">
    <property type="term" value="F:chromatin binding"/>
    <property type="evidence" value="ECO:0007669"/>
    <property type="project" value="TreeGrafter"/>
</dbReference>
<keyword evidence="6" id="KW-0539">Nucleus</keyword>
<comment type="subcellular location">
    <subcellularLocation>
        <location evidence="1">Nucleus</location>
    </subcellularLocation>
</comment>
<feature type="compositionally biased region" description="Polar residues" evidence="9">
    <location>
        <begin position="276"/>
        <end position="291"/>
    </location>
</feature>
<reference evidence="12 13" key="1">
    <citation type="submission" date="2020-07" db="EMBL/GenBank/DDBJ databases">
        <title>The yeast mating-type switching endonuclease HO is a domesticated member of an unorthodox homing genetic element family.</title>
        <authorList>
            <person name="Coughlan A.Y."/>
            <person name="Lombardi L."/>
            <person name="Braun-Galleani S."/>
            <person name="Martos A.R."/>
            <person name="Galeote V."/>
            <person name="Bigey F."/>
            <person name="Dequin S."/>
            <person name="Byrne K.P."/>
            <person name="Wolfe K.H."/>
        </authorList>
    </citation>
    <scope>NUCLEOTIDE SEQUENCE [LARGE SCALE GENOMIC DNA]</scope>
    <source>
        <strain evidence="12 13">NRRL Y-6702</strain>
    </source>
</reference>
<protein>
    <recommendedName>
        <fullName evidence="3">Transcription initiation factor TFIID subunit 2</fullName>
    </recommendedName>
    <alternativeName>
        <fullName evidence="8">TBP-associated factor 2</fullName>
    </alternativeName>
</protein>
<gene>
    <name evidence="12" type="ORF">HG535_0A00930</name>
</gene>
<dbReference type="GO" id="GO:0016251">
    <property type="term" value="F:RNA polymerase II general transcription initiation factor activity"/>
    <property type="evidence" value="ECO:0007669"/>
    <property type="project" value="TreeGrafter"/>
</dbReference>
<dbReference type="FunFam" id="1.10.390.10:FF:000011">
    <property type="entry name" value="Transcription initiation factor TFIID subunit"/>
    <property type="match status" value="1"/>
</dbReference>
<dbReference type="InterPro" id="IPR057991">
    <property type="entry name" value="TPR_TAF2_C"/>
</dbReference>
<dbReference type="PANTHER" id="PTHR15137:SF9">
    <property type="entry name" value="TRANSCRIPTION INITIATION FACTOR TFIID SUBUNIT 2"/>
    <property type="match status" value="1"/>
</dbReference>
<dbReference type="EMBL" id="CP058604">
    <property type="protein sequence ID" value="QLG70154.1"/>
    <property type="molecule type" value="Genomic_DNA"/>
</dbReference>
<dbReference type="InterPro" id="IPR037813">
    <property type="entry name" value="TAF2"/>
</dbReference>
<dbReference type="SUPFAM" id="SSF55486">
    <property type="entry name" value="Metalloproteases ('zincins'), catalytic domain"/>
    <property type="match status" value="1"/>
</dbReference>
<dbReference type="InterPro" id="IPR027268">
    <property type="entry name" value="Peptidase_M4/M1_CTD_sf"/>
</dbReference>
<feature type="domain" description="Transcription initiation factor TFIID subunit 2 TPR repeats" evidence="11">
    <location>
        <begin position="857"/>
        <end position="1160"/>
    </location>
</feature>
<feature type="compositionally biased region" description="Basic and acidic residues" evidence="9">
    <location>
        <begin position="292"/>
        <end position="302"/>
    </location>
</feature>
<evidence type="ECO:0000256" key="7">
    <source>
        <dbReference type="ARBA" id="ARBA00025346"/>
    </source>
</evidence>
<dbReference type="Pfam" id="PF25316">
    <property type="entry name" value="TAF2_3rd"/>
    <property type="match status" value="1"/>
</dbReference>
<dbReference type="PANTHER" id="PTHR15137">
    <property type="entry name" value="TRANSCRIPTION INITIATION FACTOR TFIID"/>
    <property type="match status" value="1"/>
</dbReference>
<dbReference type="SUPFAM" id="SSF63737">
    <property type="entry name" value="Leukotriene A4 hydrolase N-terminal domain"/>
    <property type="match status" value="1"/>
</dbReference>
<organism evidence="12 13">
    <name type="scientific">Zygotorulaspora mrakii</name>
    <name type="common">Zygosaccharomyces mrakii</name>
    <dbReference type="NCBI Taxonomy" id="42260"/>
    <lineage>
        <taxon>Eukaryota</taxon>
        <taxon>Fungi</taxon>
        <taxon>Dikarya</taxon>
        <taxon>Ascomycota</taxon>
        <taxon>Saccharomycotina</taxon>
        <taxon>Saccharomycetes</taxon>
        <taxon>Saccharomycetales</taxon>
        <taxon>Saccharomycetaceae</taxon>
        <taxon>Zygotorulaspora</taxon>
    </lineage>
</organism>
<evidence type="ECO:0000256" key="9">
    <source>
        <dbReference type="SAM" id="MobiDB-lite"/>
    </source>
</evidence>
<dbReference type="CDD" id="cd09839">
    <property type="entry name" value="M1_like_TAF2"/>
    <property type="match status" value="1"/>
</dbReference>
<comment type="similarity">
    <text evidence="2">Belongs to the TAF2 family.</text>
</comment>
<name>A0A7H9AVS9_ZYGMR</name>
<dbReference type="InterPro" id="IPR057345">
    <property type="entry name" value="Ig-like_TAF2"/>
</dbReference>
<feature type="domain" description="Transcription initiation factor TFIID subunit 2 Ig-like" evidence="10">
    <location>
        <begin position="663"/>
        <end position="855"/>
    </location>
</feature>
<dbReference type="Pfam" id="PF25577">
    <property type="entry name" value="TPR_TAF2_C"/>
    <property type="match status" value="1"/>
</dbReference>
<evidence type="ECO:0000256" key="2">
    <source>
        <dbReference type="ARBA" id="ARBA00010937"/>
    </source>
</evidence>
<dbReference type="InterPro" id="IPR042097">
    <property type="entry name" value="Aminopeptidase_N-like_N_sf"/>
</dbReference>